<dbReference type="SMART" id="SM00382">
    <property type="entry name" value="AAA"/>
    <property type="match status" value="1"/>
</dbReference>
<dbReference type="InterPro" id="IPR003593">
    <property type="entry name" value="AAA+_ATPase"/>
</dbReference>
<dbReference type="PANTHER" id="PTHR24220">
    <property type="entry name" value="IMPORT ATP-BINDING PROTEIN"/>
    <property type="match status" value="1"/>
</dbReference>
<dbReference type="GO" id="GO:0005524">
    <property type="term" value="F:ATP binding"/>
    <property type="evidence" value="ECO:0007669"/>
    <property type="project" value="UniProtKB-KW"/>
</dbReference>
<protein>
    <recommendedName>
        <fullName evidence="5">ABC transporter domain-containing protein</fullName>
    </recommendedName>
</protein>
<dbReference type="SUPFAM" id="SSF52540">
    <property type="entry name" value="P-loop containing nucleoside triphosphate hydrolases"/>
    <property type="match status" value="1"/>
</dbReference>
<dbReference type="InterPro" id="IPR017871">
    <property type="entry name" value="ABC_transporter-like_CS"/>
</dbReference>
<dbReference type="PANTHER" id="PTHR24220:SF689">
    <property type="entry name" value="LIPOPROTEIN-RELEASING SYSTEM ATP-BINDING PROTEIN LOLD"/>
    <property type="match status" value="1"/>
</dbReference>
<dbReference type="Gene3D" id="3.40.50.300">
    <property type="entry name" value="P-loop containing nucleotide triphosphate hydrolases"/>
    <property type="match status" value="1"/>
</dbReference>
<dbReference type="AlphaFoldDB" id="A0A381YWH6"/>
<keyword evidence="2" id="KW-0813">Transport</keyword>
<keyword evidence="4" id="KW-0067">ATP-binding</keyword>
<sequence>MSFVSVQGLTKTYTVGTRQLVVLRGLDLAVEQGEMVAVVGASGVGKSTLLQVVGGLDGIDAGTILIGDTDIATVGDAARVTFRNRRVGFVFQFHHLLSEFTATENVAMPLRIARVPPSEAESRAVSLLEEVGLFERISHRPGMLSGGERQRVAVARALVTQPALLLADEPTGDLDEETGKELQGLLRRMHAKHGLTSIIATHNVNLAESCDRVVRLEGGRLRPV</sequence>
<name>A0A381YWH6_9ZZZZ</name>
<dbReference type="InterPro" id="IPR027417">
    <property type="entry name" value="P-loop_NTPase"/>
</dbReference>
<proteinExistence type="inferred from homology"/>
<reference evidence="6" key="1">
    <citation type="submission" date="2018-05" db="EMBL/GenBank/DDBJ databases">
        <authorList>
            <person name="Lanie J.A."/>
            <person name="Ng W.-L."/>
            <person name="Kazmierczak K.M."/>
            <person name="Andrzejewski T.M."/>
            <person name="Davidsen T.M."/>
            <person name="Wayne K.J."/>
            <person name="Tettelin H."/>
            <person name="Glass J.I."/>
            <person name="Rusch D."/>
            <person name="Podicherti R."/>
            <person name="Tsui H.-C.T."/>
            <person name="Winkler M.E."/>
        </authorList>
    </citation>
    <scope>NUCLEOTIDE SEQUENCE</scope>
</reference>
<dbReference type="EMBL" id="UINC01019241">
    <property type="protein sequence ID" value="SVA81376.1"/>
    <property type="molecule type" value="Genomic_DNA"/>
</dbReference>
<evidence type="ECO:0000313" key="6">
    <source>
        <dbReference type="EMBL" id="SVA81376.1"/>
    </source>
</evidence>
<dbReference type="PROSITE" id="PS00211">
    <property type="entry name" value="ABC_TRANSPORTER_1"/>
    <property type="match status" value="1"/>
</dbReference>
<organism evidence="6">
    <name type="scientific">marine metagenome</name>
    <dbReference type="NCBI Taxonomy" id="408172"/>
    <lineage>
        <taxon>unclassified sequences</taxon>
        <taxon>metagenomes</taxon>
        <taxon>ecological metagenomes</taxon>
    </lineage>
</organism>
<dbReference type="FunFam" id="3.40.50.300:FF:000032">
    <property type="entry name" value="Export ABC transporter ATP-binding protein"/>
    <property type="match status" value="1"/>
</dbReference>
<evidence type="ECO:0000256" key="4">
    <source>
        <dbReference type="ARBA" id="ARBA00022840"/>
    </source>
</evidence>
<dbReference type="GO" id="GO:0022857">
    <property type="term" value="F:transmembrane transporter activity"/>
    <property type="evidence" value="ECO:0007669"/>
    <property type="project" value="TreeGrafter"/>
</dbReference>
<keyword evidence="3" id="KW-0547">Nucleotide-binding</keyword>
<dbReference type="InterPro" id="IPR017911">
    <property type="entry name" value="MacB-like_ATP-bd"/>
</dbReference>
<accession>A0A381YWH6</accession>
<dbReference type="CDD" id="cd03255">
    <property type="entry name" value="ABC_MJ0796_LolCDE_FtsE"/>
    <property type="match status" value="1"/>
</dbReference>
<evidence type="ECO:0000259" key="5">
    <source>
        <dbReference type="PROSITE" id="PS50893"/>
    </source>
</evidence>
<evidence type="ECO:0000256" key="3">
    <source>
        <dbReference type="ARBA" id="ARBA00022741"/>
    </source>
</evidence>
<comment type="similarity">
    <text evidence="1">Belongs to the ABC transporter superfamily.</text>
</comment>
<dbReference type="GO" id="GO:0016887">
    <property type="term" value="F:ATP hydrolysis activity"/>
    <property type="evidence" value="ECO:0007669"/>
    <property type="project" value="InterPro"/>
</dbReference>
<dbReference type="InterPro" id="IPR003439">
    <property type="entry name" value="ABC_transporter-like_ATP-bd"/>
</dbReference>
<evidence type="ECO:0000256" key="2">
    <source>
        <dbReference type="ARBA" id="ARBA00022448"/>
    </source>
</evidence>
<dbReference type="PROSITE" id="PS50893">
    <property type="entry name" value="ABC_TRANSPORTER_2"/>
    <property type="match status" value="1"/>
</dbReference>
<feature type="domain" description="ABC transporter" evidence="5">
    <location>
        <begin position="4"/>
        <end position="224"/>
    </location>
</feature>
<dbReference type="GO" id="GO:0098796">
    <property type="term" value="C:membrane protein complex"/>
    <property type="evidence" value="ECO:0007669"/>
    <property type="project" value="UniProtKB-ARBA"/>
</dbReference>
<dbReference type="GO" id="GO:0005886">
    <property type="term" value="C:plasma membrane"/>
    <property type="evidence" value="ECO:0007669"/>
    <property type="project" value="TreeGrafter"/>
</dbReference>
<dbReference type="InterPro" id="IPR015854">
    <property type="entry name" value="ABC_transpr_LolD-like"/>
</dbReference>
<dbReference type="Pfam" id="PF00005">
    <property type="entry name" value="ABC_tran"/>
    <property type="match status" value="1"/>
</dbReference>
<gene>
    <name evidence="6" type="ORF">METZ01_LOCUS134230</name>
</gene>
<evidence type="ECO:0000256" key="1">
    <source>
        <dbReference type="ARBA" id="ARBA00005417"/>
    </source>
</evidence>